<evidence type="ECO:0000256" key="8">
    <source>
        <dbReference type="ARBA" id="ARBA00023235"/>
    </source>
</evidence>
<dbReference type="UniPathway" id="UPA00659"/>
<dbReference type="PANTHER" id="PTHR43149">
    <property type="entry name" value="ENOYL-COA HYDRATASE"/>
    <property type="match status" value="1"/>
</dbReference>
<protein>
    <submittedName>
        <fullName evidence="10">ClpP/crotonase-like domain-containing protein</fullName>
    </submittedName>
</protein>
<dbReference type="SUPFAM" id="SSF52096">
    <property type="entry name" value="ClpP/crotonase"/>
    <property type="match status" value="1"/>
</dbReference>
<keyword evidence="4" id="KW-0276">Fatty acid metabolism</keyword>
<comment type="caution">
    <text evidence="10">The sequence shown here is derived from an EMBL/GenBank/DDBJ whole genome shotgun (WGS) entry which is preliminary data.</text>
</comment>
<evidence type="ECO:0000256" key="9">
    <source>
        <dbReference type="RuleBase" id="RU003707"/>
    </source>
</evidence>
<comment type="pathway">
    <text evidence="2">Lipid metabolism; fatty acid beta-oxidation.</text>
</comment>
<keyword evidence="5" id="KW-0007">Acetylation</keyword>
<keyword evidence="7" id="KW-0576">Peroxisome</keyword>
<dbReference type="FunFam" id="3.90.226.10:FF:000024">
    <property type="entry name" value="Delta3,5-delta2,4-dienoyl-CoA isomerase"/>
    <property type="match status" value="1"/>
</dbReference>
<dbReference type="EMBL" id="MCFL01000005">
    <property type="protein sequence ID" value="ORZ39573.1"/>
    <property type="molecule type" value="Genomic_DNA"/>
</dbReference>
<evidence type="ECO:0000256" key="7">
    <source>
        <dbReference type="ARBA" id="ARBA00023140"/>
    </source>
</evidence>
<dbReference type="OrthoDB" id="14970at2759"/>
<reference evidence="10 11" key="1">
    <citation type="submission" date="2016-07" db="EMBL/GenBank/DDBJ databases">
        <title>Pervasive Adenine N6-methylation of Active Genes in Fungi.</title>
        <authorList>
            <consortium name="DOE Joint Genome Institute"/>
            <person name="Mondo S.J."/>
            <person name="Dannebaum R.O."/>
            <person name="Kuo R.C."/>
            <person name="Labutti K."/>
            <person name="Haridas S."/>
            <person name="Kuo A."/>
            <person name="Salamov A."/>
            <person name="Ahrendt S.R."/>
            <person name="Lipzen A."/>
            <person name="Sullivan W."/>
            <person name="Andreopoulos W.B."/>
            <person name="Clum A."/>
            <person name="Lindquist E."/>
            <person name="Daum C."/>
            <person name="Ramamoorthy G.K."/>
            <person name="Gryganskyi A."/>
            <person name="Culley D."/>
            <person name="Magnuson J.K."/>
            <person name="James T.Y."/>
            <person name="O'Malley M.A."/>
            <person name="Stajich J.E."/>
            <person name="Spatafora J.W."/>
            <person name="Visel A."/>
            <person name="Grigoriev I.V."/>
        </authorList>
    </citation>
    <scope>NUCLEOTIDE SEQUENCE [LARGE SCALE GENOMIC DNA]</scope>
    <source>
        <strain evidence="10 11">PL171</strain>
    </source>
</reference>
<dbReference type="GO" id="GO:0005739">
    <property type="term" value="C:mitochondrion"/>
    <property type="evidence" value="ECO:0007669"/>
    <property type="project" value="TreeGrafter"/>
</dbReference>
<evidence type="ECO:0000256" key="3">
    <source>
        <dbReference type="ARBA" id="ARBA00005254"/>
    </source>
</evidence>
<dbReference type="PROSITE" id="PS00166">
    <property type="entry name" value="ENOYL_COA_HYDRATASE"/>
    <property type="match status" value="1"/>
</dbReference>
<keyword evidence="6" id="KW-0443">Lipid metabolism</keyword>
<proteinExistence type="inferred from homology"/>
<dbReference type="GO" id="GO:0005777">
    <property type="term" value="C:peroxisome"/>
    <property type="evidence" value="ECO:0007669"/>
    <property type="project" value="UniProtKB-SubCell"/>
</dbReference>
<dbReference type="Gene3D" id="3.90.226.10">
    <property type="entry name" value="2-enoyl-CoA Hydratase, Chain A, domain 1"/>
    <property type="match status" value="1"/>
</dbReference>
<evidence type="ECO:0000256" key="4">
    <source>
        <dbReference type="ARBA" id="ARBA00022832"/>
    </source>
</evidence>
<keyword evidence="8" id="KW-0413">Isomerase</keyword>
<accession>A0A1Y2I0R5</accession>
<evidence type="ECO:0000256" key="5">
    <source>
        <dbReference type="ARBA" id="ARBA00022990"/>
    </source>
</evidence>
<name>A0A1Y2I0R5_9FUNG</name>
<evidence type="ECO:0000256" key="6">
    <source>
        <dbReference type="ARBA" id="ARBA00023098"/>
    </source>
</evidence>
<dbReference type="InterPro" id="IPR045002">
    <property type="entry name" value="Ech1-like"/>
</dbReference>
<dbReference type="InterPro" id="IPR014748">
    <property type="entry name" value="Enoyl-CoA_hydra_C"/>
</dbReference>
<sequence>MSYATLAVSTPAGSPHVAVVHLNRPRQLNTMTDQFFSDVHACFTALSANPDIRVIVLASASEKIFTAGLDLKAVQGSLMPRDDPARTGVMLMDLIRRWQNALSCLETCRVPVIAAIHGACIGGGVDLVTAADIRVCSEQSWFCVKEVDLAMAADIGTLQRLPKVVGNQSIVREWCYTGRNVSATEALAAGLVSHVAKDRRLCCYALDLANTIASKSPVAINGTKASLVYSRDHSVDDSLKQIAMWNSSQLQAGDVMEAAAAILSKTTPKFPKL</sequence>
<dbReference type="GO" id="GO:0006635">
    <property type="term" value="P:fatty acid beta-oxidation"/>
    <property type="evidence" value="ECO:0007669"/>
    <property type="project" value="UniProtKB-UniPathway"/>
</dbReference>
<comment type="similarity">
    <text evidence="3 9">Belongs to the enoyl-CoA hydratase/isomerase family.</text>
</comment>
<dbReference type="InterPro" id="IPR029045">
    <property type="entry name" value="ClpP/crotonase-like_dom_sf"/>
</dbReference>
<dbReference type="PANTHER" id="PTHR43149:SF1">
    <property type="entry name" value="DELTA(3,5)-DELTA(2,4)-DIENOYL-COA ISOMERASE, MITOCHONDRIAL"/>
    <property type="match status" value="1"/>
</dbReference>
<dbReference type="Gene3D" id="1.10.12.10">
    <property type="entry name" value="Lyase 2-enoyl-coa Hydratase, Chain A, domain 2"/>
    <property type="match status" value="1"/>
</dbReference>
<dbReference type="Pfam" id="PF00378">
    <property type="entry name" value="ECH_1"/>
    <property type="match status" value="1"/>
</dbReference>
<dbReference type="InterPro" id="IPR018376">
    <property type="entry name" value="Enoyl-CoA_hyd/isom_CS"/>
</dbReference>
<dbReference type="FunFam" id="1.10.12.10:FF:000004">
    <property type="entry name" value="Delta3,5-delta2,4-dienoyl-CoA isomerase"/>
    <property type="match status" value="1"/>
</dbReference>
<dbReference type="STRING" id="765915.A0A1Y2I0R5"/>
<evidence type="ECO:0000256" key="2">
    <source>
        <dbReference type="ARBA" id="ARBA00005005"/>
    </source>
</evidence>
<comment type="subcellular location">
    <subcellularLocation>
        <location evidence="1">Peroxisome</location>
    </subcellularLocation>
</comment>
<keyword evidence="11" id="KW-1185">Reference proteome</keyword>
<dbReference type="AlphaFoldDB" id="A0A1Y2I0R5"/>
<dbReference type="Proteomes" id="UP000193411">
    <property type="component" value="Unassembled WGS sequence"/>
</dbReference>
<dbReference type="CDD" id="cd06558">
    <property type="entry name" value="crotonase-like"/>
    <property type="match status" value="1"/>
</dbReference>
<organism evidence="10 11">
    <name type="scientific">Catenaria anguillulae PL171</name>
    <dbReference type="NCBI Taxonomy" id="765915"/>
    <lineage>
        <taxon>Eukaryota</taxon>
        <taxon>Fungi</taxon>
        <taxon>Fungi incertae sedis</taxon>
        <taxon>Blastocladiomycota</taxon>
        <taxon>Blastocladiomycetes</taxon>
        <taxon>Blastocladiales</taxon>
        <taxon>Catenariaceae</taxon>
        <taxon>Catenaria</taxon>
    </lineage>
</organism>
<dbReference type="GO" id="GO:0051750">
    <property type="term" value="F:delta(3,5)-delta(2,4)-dienoyl-CoA isomerase activity"/>
    <property type="evidence" value="ECO:0007669"/>
    <property type="project" value="TreeGrafter"/>
</dbReference>
<evidence type="ECO:0000256" key="1">
    <source>
        <dbReference type="ARBA" id="ARBA00004275"/>
    </source>
</evidence>
<gene>
    <name evidence="10" type="ORF">BCR44DRAFT_1250077</name>
</gene>
<evidence type="ECO:0000313" key="11">
    <source>
        <dbReference type="Proteomes" id="UP000193411"/>
    </source>
</evidence>
<dbReference type="InterPro" id="IPR001753">
    <property type="entry name" value="Enoyl-CoA_hydra/iso"/>
</dbReference>
<evidence type="ECO:0000313" key="10">
    <source>
        <dbReference type="EMBL" id="ORZ39573.1"/>
    </source>
</evidence>